<feature type="domain" description="SLH" evidence="3">
    <location>
        <begin position="1109"/>
        <end position="1172"/>
    </location>
</feature>
<evidence type="ECO:0000256" key="1">
    <source>
        <dbReference type="ARBA" id="ARBA00022737"/>
    </source>
</evidence>
<keyword evidence="2" id="KW-0732">Signal</keyword>
<proteinExistence type="predicted"/>
<gene>
    <name evidence="4" type="ORF">SAMN02745168_0350</name>
</gene>
<dbReference type="InterPro" id="IPR001119">
    <property type="entry name" value="SLH_dom"/>
</dbReference>
<feature type="signal peptide" evidence="2">
    <location>
        <begin position="1"/>
        <end position="27"/>
    </location>
</feature>
<dbReference type="Pfam" id="PF00395">
    <property type="entry name" value="SLH"/>
    <property type="match status" value="3"/>
</dbReference>
<sequence length="1174" mass="128399">MVKRIIALIIVLALILVTPGFAPTADAAVETVPETLNGVSYQYNSRIKFLDLSVATGTESGVKIPGTSLAAGDVLVDRENQRSLKILKVNPDGTYLTTKPTMAELFSEFTIPHQVILPNAANITDYTVKGISVAQYISQSNSGESTKIMSGTNSTLMNQIYGIFSDRGSRIYEYDGVYEFTPFGKPGSGKVKLSLSGAIGVSPGIVAEYSLFDGYEFGFVNAAQFIDLNIMFDVAIQEELYLPVFAVNVPIAGLGNVRMGVFLVVDMDGNITLTIRAEEGIVANASVYGKTKFGIPTSFHVNTGFDKYFGAECDPMGYIHAGLYITPLVGLEILDVDVFGAQLRLGLYGYADITDTTMNYGVDFVVNAFVTIMDDRTNLINIQIPIIERNKSFRASDDVIFYFSRLCVYQDRINIAAMTKRLAGTSAPNALPFSDKLPFANRDLEIWYYRNGNDPLGGQNQNPDLKIPLKTDANGCISLDLANFLNYVPASQYNTLSAALKNLGYTNGIDVQRGDSIKIRAPGFQGETDLIQSVTPFGRSKEPGQSDFYGNSKIRGDFFEDTVEFTTLSGPDLTVLDVPNTEVQFDTAKRIYYEGDVTVYSTDISTKATEKATFSAKRDITEYSLKKTGYFVTSLMGDMGNYNIKPNNELRWQINVDGFVYGTYESTGAGGWATEHHVFVRRMTEDQQVAIEDLNGNTIGIQHNVLLRVVAVNKGGSRAYKASAKIYYALGAVPVDFVQGLLPIQDLGYVKFPAANMRYPNHFEYYPDNPFPVLLYEKKDAPDLQIGAADVYSTSEGTFTSGEYRWRWEEIKPGVPETMSVQEINITQDATGAPVSRAETVVKTNRVYILPAGTDISAFSGIPISYTVTSESAGESIIEENGNTAGVRDIFAMRHIVSGLTLEGIPLENPPYSPPAPIIYNLDELTDEDLSVFDIEFQMELMKNHSDRFVVSPLDESIMGQYKASPAVYRNTSVRAPVTIRNTAALPKWAAGYIAATVNNGILRLDAQGNFPAGKYTTRAEFSAAIVNALGLTALDTVKTGFPFTDVKADDPNLTGMKIAYQCGIINGTSATTFQPGALITRQDAAAMLMRAFGLGNKRLIPMNTTGTLALFSDRATVSAYAVTTLEQAVRLGFFNGYTDGTFLPKNNITNEQTAKITWELKLKAETPGAQWTC</sequence>
<evidence type="ECO:0000313" key="5">
    <source>
        <dbReference type="Proteomes" id="UP000192790"/>
    </source>
</evidence>
<dbReference type="STRING" id="1122930.SAMN02745168_0350"/>
<protein>
    <submittedName>
        <fullName evidence="4">S-layer homology domain-containing protein</fullName>
    </submittedName>
</protein>
<dbReference type="EMBL" id="FWXW01000001">
    <property type="protein sequence ID" value="SMC34179.1"/>
    <property type="molecule type" value="Genomic_DNA"/>
</dbReference>
<accession>A0A1W1YDG5</accession>
<dbReference type="PROSITE" id="PS51272">
    <property type="entry name" value="SLH"/>
    <property type="match status" value="3"/>
</dbReference>
<keyword evidence="1" id="KW-0677">Repeat</keyword>
<feature type="domain" description="SLH" evidence="3">
    <location>
        <begin position="1040"/>
        <end position="1103"/>
    </location>
</feature>
<keyword evidence="5" id="KW-1185">Reference proteome</keyword>
<evidence type="ECO:0000256" key="2">
    <source>
        <dbReference type="SAM" id="SignalP"/>
    </source>
</evidence>
<feature type="domain" description="SLH" evidence="3">
    <location>
        <begin position="977"/>
        <end position="1039"/>
    </location>
</feature>
<dbReference type="OrthoDB" id="9798386at2"/>
<evidence type="ECO:0000259" key="3">
    <source>
        <dbReference type="PROSITE" id="PS51272"/>
    </source>
</evidence>
<dbReference type="Proteomes" id="UP000192790">
    <property type="component" value="Unassembled WGS sequence"/>
</dbReference>
<dbReference type="AlphaFoldDB" id="A0A1W1YDG5"/>
<evidence type="ECO:0000313" key="4">
    <source>
        <dbReference type="EMBL" id="SMC34179.1"/>
    </source>
</evidence>
<feature type="chain" id="PRO_5012461508" evidence="2">
    <location>
        <begin position="28"/>
        <end position="1174"/>
    </location>
</feature>
<dbReference type="RefSeq" id="WP_084233003.1">
    <property type="nucleotide sequence ID" value="NZ_FWXW01000001.1"/>
</dbReference>
<name>A0A1W1YDG5_9FIRM</name>
<reference evidence="4 5" key="1">
    <citation type="submission" date="2017-04" db="EMBL/GenBank/DDBJ databases">
        <authorList>
            <person name="Afonso C.L."/>
            <person name="Miller P.J."/>
            <person name="Scott M.A."/>
            <person name="Spackman E."/>
            <person name="Goraichik I."/>
            <person name="Dimitrov K.M."/>
            <person name="Suarez D.L."/>
            <person name="Swayne D.E."/>
        </authorList>
    </citation>
    <scope>NUCLEOTIDE SEQUENCE [LARGE SCALE GENOMIC DNA]</scope>
    <source>
        <strain evidence="4 5">DSM 12816</strain>
    </source>
</reference>
<organism evidence="4 5">
    <name type="scientific">Papillibacter cinnamivorans DSM 12816</name>
    <dbReference type="NCBI Taxonomy" id="1122930"/>
    <lineage>
        <taxon>Bacteria</taxon>
        <taxon>Bacillati</taxon>
        <taxon>Bacillota</taxon>
        <taxon>Clostridia</taxon>
        <taxon>Eubacteriales</taxon>
        <taxon>Oscillospiraceae</taxon>
        <taxon>Papillibacter</taxon>
    </lineage>
</organism>